<proteinExistence type="predicted"/>
<name>A0AAP2K3D4_PRORE</name>
<evidence type="ECO:0000256" key="2">
    <source>
        <dbReference type="ARBA" id="ARBA00023315"/>
    </source>
</evidence>
<dbReference type="PANTHER" id="PTHR43800">
    <property type="entry name" value="PEPTIDYL-LYSINE N-ACETYLTRANSFERASE YJAB"/>
    <property type="match status" value="1"/>
</dbReference>
<dbReference type="EMBL" id="SHDO01000034">
    <property type="protein sequence ID" value="MBX6982732.1"/>
    <property type="molecule type" value="Genomic_DNA"/>
</dbReference>
<dbReference type="Pfam" id="PF13508">
    <property type="entry name" value="Acetyltransf_7"/>
    <property type="match status" value="1"/>
</dbReference>
<protein>
    <submittedName>
        <fullName evidence="4">GNAT family N-acetyltransferase</fullName>
    </submittedName>
</protein>
<dbReference type="CDD" id="cd04301">
    <property type="entry name" value="NAT_SF"/>
    <property type="match status" value="1"/>
</dbReference>
<comment type="caution">
    <text evidence="4">The sequence shown here is derived from an EMBL/GenBank/DDBJ whole genome shotgun (WGS) entry which is preliminary data.</text>
</comment>
<organism evidence="4 5">
    <name type="scientific">Providencia rettgeri</name>
    <dbReference type="NCBI Taxonomy" id="587"/>
    <lineage>
        <taxon>Bacteria</taxon>
        <taxon>Pseudomonadati</taxon>
        <taxon>Pseudomonadota</taxon>
        <taxon>Gammaproteobacteria</taxon>
        <taxon>Enterobacterales</taxon>
        <taxon>Morganellaceae</taxon>
        <taxon>Providencia</taxon>
    </lineage>
</organism>
<dbReference type="PROSITE" id="PS51186">
    <property type="entry name" value="GNAT"/>
    <property type="match status" value="1"/>
</dbReference>
<feature type="domain" description="N-acetyltransferase" evidence="3">
    <location>
        <begin position="5"/>
        <end position="152"/>
    </location>
</feature>
<accession>A0AAP2K3D4</accession>
<dbReference type="SUPFAM" id="SSF55729">
    <property type="entry name" value="Acyl-CoA N-acyltransferases (Nat)"/>
    <property type="match status" value="1"/>
</dbReference>
<keyword evidence="2" id="KW-0012">Acyltransferase</keyword>
<dbReference type="InterPro" id="IPR016181">
    <property type="entry name" value="Acyl_CoA_acyltransferase"/>
</dbReference>
<evidence type="ECO:0000313" key="4">
    <source>
        <dbReference type="EMBL" id="MBX6982732.1"/>
    </source>
</evidence>
<dbReference type="RefSeq" id="WP_131680986.1">
    <property type="nucleotide sequence ID" value="NZ_SHDD01000231.1"/>
</dbReference>
<dbReference type="AlphaFoldDB" id="A0AAP2K3D4"/>
<dbReference type="Proteomes" id="UP000824410">
    <property type="component" value="Unassembled WGS sequence"/>
</dbReference>
<dbReference type="InterPro" id="IPR000182">
    <property type="entry name" value="GNAT_dom"/>
</dbReference>
<gene>
    <name evidence="4" type="ORF">EX242_21050</name>
</gene>
<dbReference type="PANTHER" id="PTHR43800:SF1">
    <property type="entry name" value="PEPTIDYL-LYSINE N-ACETYLTRANSFERASE YJAB"/>
    <property type="match status" value="1"/>
</dbReference>
<sequence>MLRSSRMSRENIEEINAINQLYDKAFPLYEQRSYQGRKAVLGQDDYYLYYFANSSIFVGFIGCWKINDYFYIEHFAISAELRGQGYGQKVLKQFCGNVGKVILEIDPVIDEISKKRLKFYQHCGFQRNRYSHTHPSYYPENKPHQLEVLSYPSAICDDAYQLFAHQLQQTIMDNSLL</sequence>
<evidence type="ECO:0000313" key="5">
    <source>
        <dbReference type="Proteomes" id="UP000824410"/>
    </source>
</evidence>
<keyword evidence="1" id="KW-0808">Transferase</keyword>
<dbReference type="GO" id="GO:0016747">
    <property type="term" value="F:acyltransferase activity, transferring groups other than amino-acyl groups"/>
    <property type="evidence" value="ECO:0007669"/>
    <property type="project" value="InterPro"/>
</dbReference>
<evidence type="ECO:0000256" key="1">
    <source>
        <dbReference type="ARBA" id="ARBA00022679"/>
    </source>
</evidence>
<dbReference type="Gene3D" id="3.40.630.30">
    <property type="match status" value="1"/>
</dbReference>
<reference evidence="4" key="1">
    <citation type="submission" date="2019-02" db="EMBL/GenBank/DDBJ databases">
        <title>Genomic characterization of isolates from hospital effluents in KZN, South Africa.</title>
        <authorList>
            <person name="Ntshobeni N."/>
            <person name="Allam M."/>
            <person name="Ismail A."/>
            <person name="Amoako D."/>
            <person name="Essack S."/>
            <person name="Chenia H."/>
        </authorList>
    </citation>
    <scope>NUCLEOTIDE SEQUENCE</scope>
    <source>
        <strain evidence="4">AFE97_S1</strain>
    </source>
</reference>
<evidence type="ECO:0000259" key="3">
    <source>
        <dbReference type="PROSITE" id="PS51186"/>
    </source>
</evidence>